<dbReference type="InterPro" id="IPR014729">
    <property type="entry name" value="Rossmann-like_a/b/a_fold"/>
</dbReference>
<evidence type="ECO:0000256" key="1">
    <source>
        <dbReference type="ARBA" id="ARBA00005156"/>
    </source>
</evidence>
<dbReference type="InterPro" id="IPR002761">
    <property type="entry name" value="Diphthami_syn_dom"/>
</dbReference>
<dbReference type="EMBL" id="CP119963">
    <property type="protein sequence ID" value="WFD40517.1"/>
    <property type="molecule type" value="Genomic_DNA"/>
</dbReference>
<dbReference type="Gene3D" id="3.90.1490.10">
    <property type="entry name" value="putative n-type atp pyrophosphatase, domain 2"/>
    <property type="match status" value="1"/>
</dbReference>
<gene>
    <name evidence="11" type="ORF">MJAP1_003503</name>
</gene>
<dbReference type="InterPro" id="IPR006175">
    <property type="entry name" value="YjgF/YER057c/UK114"/>
</dbReference>
<sequence length="699" mass="74758">MKVVGLLSGGKDSCFNLCHCVLQGHEIVALATLAPPSGKDEIDSYMYQTVGHDAVHAVAAAMGLPLYRAEITGEPLNQGAVYGARDPQATEKSAGDETEDLYRLLCTVKAHHPDVEGVSVGAILSNYQRVRVEHVALRPELLMQPLAFLWQRNQSHLLHEMNTSGLCAVILKVAGIGLTERDLGKTLQQLQPKLENLHALYGAHVCGEGGEYETLSLDSPLFVKRVELRNTETVIHSDAAFASVSYLRVPEAVLCDKEPGSFGQEAVHASMRAPPLLDPLGVQAYEVAHGGDQGPFSTFPAALPCRPTVQSCERGAWIAVGDVSGTGPSFEDEVRSALERLRTTLAAHGYAMTDICHMNVYLASQALFPTLNAIYCAQFGAAPPSRACVALPLGDGGVRVVLDAVAHRDTQPPGRRTLHVQSRSYWAPANIGPYSQAVNSDHRVWIAGQIGMEPTTLDVVPEPAMQVALALQHVRRIVLAVREWSYAPTEGYVEGGVCWIATRHAHSLSRAVGAVWHAEADDDSAHAHQQSDDTAWLGECRSPLQVPLLIVQLAPDALPKHAAVEWQLTASTGRSRFGPADDEEDAYNVPTYVDGSFVHEHVECVYRLAYVAVLGTACGVATLRATDAPDAPDAHSPLFASYLAQALHVRLVHAADASPTAADALLAPLGRATTHVPAYGWAPSGGALTTDGAAIAFVC</sequence>
<comment type="catalytic activity">
    <reaction evidence="9">
        <text>diphthine-[translation elongation factor 2] + NH4(+) + ATP = diphthamide-[translation elongation factor 2] + AMP + diphosphate + H(+)</text>
        <dbReference type="Rhea" id="RHEA:19753"/>
        <dbReference type="Rhea" id="RHEA-COMP:10172"/>
        <dbReference type="Rhea" id="RHEA-COMP:10174"/>
        <dbReference type="ChEBI" id="CHEBI:15378"/>
        <dbReference type="ChEBI" id="CHEBI:16692"/>
        <dbReference type="ChEBI" id="CHEBI:28938"/>
        <dbReference type="ChEBI" id="CHEBI:30616"/>
        <dbReference type="ChEBI" id="CHEBI:33019"/>
        <dbReference type="ChEBI" id="CHEBI:82696"/>
        <dbReference type="ChEBI" id="CHEBI:456215"/>
        <dbReference type="EC" id="6.3.1.14"/>
    </reaction>
</comment>
<comment type="pathway">
    <text evidence="1">Protein modification; peptidyl-diphthamide biosynthesis.</text>
</comment>
<dbReference type="InterPro" id="IPR035959">
    <property type="entry name" value="RutC-like_sf"/>
</dbReference>
<evidence type="ECO:0000256" key="7">
    <source>
        <dbReference type="ARBA" id="ARBA00029814"/>
    </source>
</evidence>
<dbReference type="InterPro" id="IPR030662">
    <property type="entry name" value="DPH6/MJ0570"/>
</dbReference>
<dbReference type="FunFam" id="3.90.1490.10:FF:000001">
    <property type="entry name" value="Diphthine--ammonia ligase"/>
    <property type="match status" value="1"/>
</dbReference>
<dbReference type="RefSeq" id="XP_060123414.1">
    <property type="nucleotide sequence ID" value="XM_060267431.1"/>
</dbReference>
<dbReference type="NCBIfam" id="TIGR00290">
    <property type="entry name" value="MJ0570_dom"/>
    <property type="match status" value="1"/>
</dbReference>
<keyword evidence="12" id="KW-1185">Reference proteome</keyword>
<keyword evidence="6" id="KW-0067">ATP-binding</keyword>
<evidence type="ECO:0000259" key="10">
    <source>
        <dbReference type="Pfam" id="PF01902"/>
    </source>
</evidence>
<proteinExistence type="predicted"/>
<evidence type="ECO:0000313" key="12">
    <source>
        <dbReference type="Proteomes" id="UP001217754"/>
    </source>
</evidence>
<dbReference type="Proteomes" id="UP001217754">
    <property type="component" value="Chromosome 6"/>
</dbReference>
<dbReference type="GO" id="GO:0017178">
    <property type="term" value="F:diphthine-ammonia ligase activity"/>
    <property type="evidence" value="ECO:0007669"/>
    <property type="project" value="UniProtKB-EC"/>
</dbReference>
<reference evidence="11" key="1">
    <citation type="submission" date="2023-03" db="EMBL/GenBank/DDBJ databases">
        <title>Mating type loci evolution in Malassezia.</title>
        <authorList>
            <person name="Coelho M.A."/>
        </authorList>
    </citation>
    <scope>NUCLEOTIDE SEQUENCE</scope>
    <source>
        <strain evidence="11">CBS 9431</strain>
    </source>
</reference>
<name>A0AAF0F4Q7_9BASI</name>
<dbReference type="GO" id="GO:0005524">
    <property type="term" value="F:ATP binding"/>
    <property type="evidence" value="ECO:0007669"/>
    <property type="project" value="UniProtKB-KW"/>
</dbReference>
<dbReference type="CDD" id="cd01994">
    <property type="entry name" value="AANH_PF0828-like"/>
    <property type="match status" value="1"/>
</dbReference>
<dbReference type="Gene3D" id="3.30.1330.40">
    <property type="entry name" value="RutC-like"/>
    <property type="match status" value="2"/>
</dbReference>
<evidence type="ECO:0000256" key="4">
    <source>
        <dbReference type="ARBA" id="ARBA00022598"/>
    </source>
</evidence>
<organism evidence="11 12">
    <name type="scientific">Malassezia japonica</name>
    <dbReference type="NCBI Taxonomy" id="223818"/>
    <lineage>
        <taxon>Eukaryota</taxon>
        <taxon>Fungi</taxon>
        <taxon>Dikarya</taxon>
        <taxon>Basidiomycota</taxon>
        <taxon>Ustilaginomycotina</taxon>
        <taxon>Malasseziomycetes</taxon>
        <taxon>Malasseziales</taxon>
        <taxon>Malasseziaceae</taxon>
        <taxon>Malassezia</taxon>
    </lineage>
</organism>
<dbReference type="PANTHER" id="PTHR12196:SF2">
    <property type="entry name" value="DIPHTHINE--AMMONIA LIGASE"/>
    <property type="match status" value="1"/>
</dbReference>
<dbReference type="SUPFAM" id="SSF55298">
    <property type="entry name" value="YjgF-like"/>
    <property type="match status" value="2"/>
</dbReference>
<evidence type="ECO:0000256" key="5">
    <source>
        <dbReference type="ARBA" id="ARBA00022741"/>
    </source>
</evidence>
<evidence type="ECO:0000256" key="3">
    <source>
        <dbReference type="ARBA" id="ARBA00018426"/>
    </source>
</evidence>
<dbReference type="AlphaFoldDB" id="A0AAF0F4Q7"/>
<dbReference type="Pfam" id="PF01902">
    <property type="entry name" value="Diphthami_syn_2"/>
    <property type="match status" value="2"/>
</dbReference>
<feature type="domain" description="Diphthamide synthase" evidence="10">
    <location>
        <begin position="93"/>
        <end position="245"/>
    </location>
</feature>
<keyword evidence="5" id="KW-0547">Nucleotide-binding</keyword>
<dbReference type="Pfam" id="PF01042">
    <property type="entry name" value="Ribonuc_L-PSP"/>
    <property type="match status" value="2"/>
</dbReference>
<dbReference type="EC" id="6.3.1.14" evidence="2"/>
<evidence type="ECO:0000313" key="11">
    <source>
        <dbReference type="EMBL" id="WFD40517.1"/>
    </source>
</evidence>
<protein>
    <recommendedName>
        <fullName evidence="3">Diphthine--ammonia ligase</fullName>
        <ecNumber evidence="2">6.3.1.14</ecNumber>
    </recommendedName>
    <alternativeName>
        <fullName evidence="7">Diphthamide synthase</fullName>
    </alternativeName>
    <alternativeName>
        <fullName evidence="8">Diphthamide synthetase</fullName>
    </alternativeName>
</protein>
<dbReference type="GeneID" id="85227154"/>
<dbReference type="Gene3D" id="3.40.50.620">
    <property type="entry name" value="HUPs"/>
    <property type="match status" value="1"/>
</dbReference>
<dbReference type="PANTHER" id="PTHR12196">
    <property type="entry name" value="DOMAIN OF UNKNOWN FUNCTION 71 DUF71 -CONTAINING PROTEIN"/>
    <property type="match status" value="1"/>
</dbReference>
<evidence type="ECO:0000256" key="2">
    <source>
        <dbReference type="ARBA" id="ARBA00012089"/>
    </source>
</evidence>
<evidence type="ECO:0000256" key="9">
    <source>
        <dbReference type="ARBA" id="ARBA00048108"/>
    </source>
</evidence>
<dbReference type="CDD" id="cd06155">
    <property type="entry name" value="eu_AANH_C_1"/>
    <property type="match status" value="1"/>
</dbReference>
<keyword evidence="4 11" id="KW-0436">Ligase</keyword>
<dbReference type="FunFam" id="3.40.50.620:FF:000145">
    <property type="entry name" value="ATP-binding domain containing protein"/>
    <property type="match status" value="1"/>
</dbReference>
<dbReference type="SUPFAM" id="SSF52402">
    <property type="entry name" value="Adenine nucleotide alpha hydrolases-like"/>
    <property type="match status" value="1"/>
</dbReference>
<dbReference type="GO" id="GO:0017183">
    <property type="term" value="P:protein histidyl modification to diphthamide"/>
    <property type="evidence" value="ECO:0007669"/>
    <property type="project" value="TreeGrafter"/>
</dbReference>
<evidence type="ECO:0000256" key="8">
    <source>
        <dbReference type="ARBA" id="ARBA00031552"/>
    </source>
</evidence>
<evidence type="ECO:0000256" key="6">
    <source>
        <dbReference type="ARBA" id="ARBA00022840"/>
    </source>
</evidence>
<feature type="domain" description="Diphthamide synthase" evidence="10">
    <location>
        <begin position="1"/>
        <end position="74"/>
    </location>
</feature>
<accession>A0AAF0F4Q7</accession>